<dbReference type="AlphaFoldDB" id="A0A1L6MY99"/>
<accession>A0A1L6MY99</accession>
<reference evidence="1 2" key="1">
    <citation type="submission" date="2016-08" db="EMBL/GenBank/DDBJ databases">
        <title>Identification and validation of antigenic proteins from Pajaroellobacter abortibovis using de-novo genome sequence assembly and reverse vaccinology.</title>
        <authorList>
            <person name="Welly B.T."/>
            <person name="Miller M.R."/>
            <person name="Stott J.L."/>
            <person name="Blanchard M.T."/>
            <person name="Islas-Trejo A.D."/>
            <person name="O'Rourke S.M."/>
            <person name="Young A.E."/>
            <person name="Medrano J.F."/>
            <person name="Van Eenennaam A.L."/>
        </authorList>
    </citation>
    <scope>NUCLEOTIDE SEQUENCE [LARGE SCALE GENOMIC DNA]</scope>
    <source>
        <strain evidence="1 2">BTF92-0548A/99-0131</strain>
    </source>
</reference>
<keyword evidence="2" id="KW-1185">Reference proteome</keyword>
<name>A0A1L6MY99_9BACT</name>
<dbReference type="EMBL" id="CP016908">
    <property type="protein sequence ID" value="APS00482.1"/>
    <property type="molecule type" value="Genomic_DNA"/>
</dbReference>
<proteinExistence type="predicted"/>
<protein>
    <submittedName>
        <fullName evidence="1">Uncharacterized protein</fullName>
    </submittedName>
</protein>
<sequence>MQQAFFNFNIHTKISKGIYLRCSERPRSIVRLSIQEPGGKDSNQGLTYSIEHKSWRKEQLRTHLLNDATWREKKKLFFQITIRTS</sequence>
<evidence type="ECO:0000313" key="2">
    <source>
        <dbReference type="Proteomes" id="UP000185544"/>
    </source>
</evidence>
<organism evidence="1 2">
    <name type="scientific">Pajaroellobacter abortibovis</name>
    <dbReference type="NCBI Taxonomy" id="1882918"/>
    <lineage>
        <taxon>Bacteria</taxon>
        <taxon>Pseudomonadati</taxon>
        <taxon>Myxococcota</taxon>
        <taxon>Polyangia</taxon>
        <taxon>Polyangiales</taxon>
        <taxon>Polyangiaceae</taxon>
    </lineage>
</organism>
<evidence type="ECO:0000313" key="1">
    <source>
        <dbReference type="EMBL" id="APS00482.1"/>
    </source>
</evidence>
<dbReference type="Proteomes" id="UP000185544">
    <property type="component" value="Chromosome"/>
</dbReference>
<gene>
    <name evidence="1" type="ORF">BCY86_07185</name>
</gene>
<dbReference type="KEGG" id="pabo:BCY86_07185"/>